<gene>
    <name evidence="3" type="ORF">H9Q81_06695</name>
</gene>
<feature type="domain" description="Lipid A biosynthesis N-terminal" evidence="2">
    <location>
        <begin position="10"/>
        <end position="81"/>
    </location>
</feature>
<dbReference type="GO" id="GO:0009245">
    <property type="term" value="P:lipid A biosynthetic process"/>
    <property type="evidence" value="ECO:0007669"/>
    <property type="project" value="InterPro"/>
</dbReference>
<evidence type="ECO:0000259" key="2">
    <source>
        <dbReference type="SMART" id="SM01259"/>
    </source>
</evidence>
<keyword evidence="1" id="KW-1133">Transmembrane helix</keyword>
<dbReference type="GO" id="GO:0016020">
    <property type="term" value="C:membrane"/>
    <property type="evidence" value="ECO:0007669"/>
    <property type="project" value="GOC"/>
</dbReference>
<dbReference type="InterPro" id="IPR011499">
    <property type="entry name" value="Lipid_A_biosynth_N"/>
</dbReference>
<accession>A0A7G9GV30</accession>
<protein>
    <submittedName>
        <fullName evidence="3">Lipid-A-disaccharide synthase N-terminal domain-containing protein</fullName>
    </submittedName>
</protein>
<dbReference type="Proteomes" id="UP000515913">
    <property type="component" value="Chromosome"/>
</dbReference>
<dbReference type="Gene3D" id="1.20.1280.290">
    <property type="match status" value="1"/>
</dbReference>
<name>A0A7G9GV30_9FUSO</name>
<dbReference type="EMBL" id="CP060637">
    <property type="protein sequence ID" value="QNM14662.1"/>
    <property type="molecule type" value="Genomic_DNA"/>
</dbReference>
<keyword evidence="1" id="KW-0472">Membrane</keyword>
<evidence type="ECO:0000256" key="1">
    <source>
        <dbReference type="SAM" id="Phobius"/>
    </source>
</evidence>
<evidence type="ECO:0000313" key="4">
    <source>
        <dbReference type="Proteomes" id="UP000515913"/>
    </source>
</evidence>
<feature type="transmembrane region" description="Helical" evidence="1">
    <location>
        <begin position="6"/>
        <end position="24"/>
    </location>
</feature>
<keyword evidence="4" id="KW-1185">Reference proteome</keyword>
<dbReference type="AlphaFoldDB" id="A0A7G9GV30"/>
<sequence>MIDAKSIMIIGFIGQGMFSMRFIVQWIASERAKKSVIPFSFWLFSLAGSVVLLTYAIFRKDIVFTLGQLPGLFIYSRNIWLIKKGEKNK</sequence>
<dbReference type="RefSeq" id="WP_101474218.1">
    <property type="nucleotide sequence ID" value="NZ_CP060637.1"/>
</dbReference>
<dbReference type="KEGG" id="fho:H9Q81_06695"/>
<dbReference type="InterPro" id="IPR014546">
    <property type="entry name" value="UCP028440_lipidA_biosyn"/>
</dbReference>
<organism evidence="3 4">
    <name type="scientific">Fusobacterium hominis</name>
    <dbReference type="NCBI Taxonomy" id="2764326"/>
    <lineage>
        <taxon>Bacteria</taxon>
        <taxon>Fusobacteriati</taxon>
        <taxon>Fusobacteriota</taxon>
        <taxon>Fusobacteriia</taxon>
        <taxon>Fusobacteriales</taxon>
        <taxon>Fusobacteriaceae</taxon>
        <taxon>Fusobacterium</taxon>
    </lineage>
</organism>
<reference evidence="3 4" key="1">
    <citation type="submission" date="2020-08" db="EMBL/GenBank/DDBJ databases">
        <authorList>
            <person name="Liu C."/>
            <person name="Sun Q."/>
        </authorList>
    </citation>
    <scope>NUCLEOTIDE SEQUENCE [LARGE SCALE GENOMIC DNA]</scope>
    <source>
        <strain evidence="3 4">NSJ-57</strain>
    </source>
</reference>
<keyword evidence="1" id="KW-0812">Transmembrane</keyword>
<dbReference type="Pfam" id="PF07578">
    <property type="entry name" value="LAB_N"/>
    <property type="match status" value="1"/>
</dbReference>
<dbReference type="PIRSF" id="PIRSF028440">
    <property type="entry name" value="UCP_LAB_N"/>
    <property type="match status" value="1"/>
</dbReference>
<proteinExistence type="predicted"/>
<feature type="transmembrane region" description="Helical" evidence="1">
    <location>
        <begin position="36"/>
        <end position="56"/>
    </location>
</feature>
<evidence type="ECO:0000313" key="3">
    <source>
        <dbReference type="EMBL" id="QNM14662.1"/>
    </source>
</evidence>
<dbReference type="SMART" id="SM01259">
    <property type="entry name" value="LAB_N"/>
    <property type="match status" value="1"/>
</dbReference>
<dbReference type="GO" id="GO:0008915">
    <property type="term" value="F:lipid-A-disaccharide synthase activity"/>
    <property type="evidence" value="ECO:0007669"/>
    <property type="project" value="InterPro"/>
</dbReference>